<evidence type="ECO:0000313" key="1">
    <source>
        <dbReference type="EMBL" id="KAJ8918709.1"/>
    </source>
</evidence>
<dbReference type="EMBL" id="JANEYG010000023">
    <property type="protein sequence ID" value="KAJ8918709.1"/>
    <property type="molecule type" value="Genomic_DNA"/>
</dbReference>
<organism evidence="1 2">
    <name type="scientific">Exocentrus adspersus</name>
    <dbReference type="NCBI Taxonomy" id="1586481"/>
    <lineage>
        <taxon>Eukaryota</taxon>
        <taxon>Metazoa</taxon>
        <taxon>Ecdysozoa</taxon>
        <taxon>Arthropoda</taxon>
        <taxon>Hexapoda</taxon>
        <taxon>Insecta</taxon>
        <taxon>Pterygota</taxon>
        <taxon>Neoptera</taxon>
        <taxon>Endopterygota</taxon>
        <taxon>Coleoptera</taxon>
        <taxon>Polyphaga</taxon>
        <taxon>Cucujiformia</taxon>
        <taxon>Chrysomeloidea</taxon>
        <taxon>Cerambycidae</taxon>
        <taxon>Lamiinae</taxon>
        <taxon>Acanthocinini</taxon>
        <taxon>Exocentrus</taxon>
    </lineage>
</organism>
<accession>A0AAV8VWY8</accession>
<proteinExistence type="predicted"/>
<evidence type="ECO:0000313" key="2">
    <source>
        <dbReference type="Proteomes" id="UP001159042"/>
    </source>
</evidence>
<keyword evidence="2" id="KW-1185">Reference proteome</keyword>
<sequence length="92" mass="10461">MSQLDRKNLCGTYFKLNIVKKECVACKRMYAADICLLAQHPSFQKDIETNVVLNQYIQHPISFKGNCSDCTNREAYTAHSALTKLVIKMSIC</sequence>
<gene>
    <name evidence="1" type="ORF">NQ315_015029</name>
</gene>
<reference evidence="1 2" key="1">
    <citation type="journal article" date="2023" name="Insect Mol. Biol.">
        <title>Genome sequencing provides insights into the evolution of gene families encoding plant cell wall-degrading enzymes in longhorned beetles.</title>
        <authorList>
            <person name="Shin N.R."/>
            <person name="Okamura Y."/>
            <person name="Kirsch R."/>
            <person name="Pauchet Y."/>
        </authorList>
    </citation>
    <scope>NUCLEOTIDE SEQUENCE [LARGE SCALE GENOMIC DNA]</scope>
    <source>
        <strain evidence="1">EAD_L_NR</strain>
    </source>
</reference>
<protein>
    <submittedName>
        <fullName evidence="1">Uncharacterized protein</fullName>
    </submittedName>
</protein>
<comment type="caution">
    <text evidence="1">The sequence shown here is derived from an EMBL/GenBank/DDBJ whole genome shotgun (WGS) entry which is preliminary data.</text>
</comment>
<name>A0AAV8VWY8_9CUCU</name>
<dbReference type="AlphaFoldDB" id="A0AAV8VWY8"/>
<dbReference type="Proteomes" id="UP001159042">
    <property type="component" value="Unassembled WGS sequence"/>
</dbReference>